<dbReference type="RefSeq" id="XP_001326050.1">
    <property type="nucleotide sequence ID" value="XM_001326015.1"/>
</dbReference>
<protein>
    <submittedName>
        <fullName evidence="1">Uncharacterized protein</fullName>
    </submittedName>
</protein>
<dbReference type="InParanoid" id="A2E0E7"/>
<dbReference type="EMBL" id="DS113279">
    <property type="protein sequence ID" value="EAY13827.1"/>
    <property type="molecule type" value="Genomic_DNA"/>
</dbReference>
<evidence type="ECO:0000313" key="1">
    <source>
        <dbReference type="EMBL" id="EAY13827.1"/>
    </source>
</evidence>
<reference evidence="1" key="2">
    <citation type="journal article" date="2007" name="Science">
        <title>Draft genome sequence of the sexually transmitted pathogen Trichomonas vaginalis.</title>
        <authorList>
            <person name="Carlton J.M."/>
            <person name="Hirt R.P."/>
            <person name="Silva J.C."/>
            <person name="Delcher A.L."/>
            <person name="Schatz M."/>
            <person name="Zhao Q."/>
            <person name="Wortman J.R."/>
            <person name="Bidwell S.L."/>
            <person name="Alsmark U.C.M."/>
            <person name="Besteiro S."/>
            <person name="Sicheritz-Ponten T."/>
            <person name="Noel C.J."/>
            <person name="Dacks J.B."/>
            <person name="Foster P.G."/>
            <person name="Simillion C."/>
            <person name="Van de Peer Y."/>
            <person name="Miranda-Saavedra D."/>
            <person name="Barton G.J."/>
            <person name="Westrop G.D."/>
            <person name="Mueller S."/>
            <person name="Dessi D."/>
            <person name="Fiori P.L."/>
            <person name="Ren Q."/>
            <person name="Paulsen I."/>
            <person name="Zhang H."/>
            <person name="Bastida-Corcuera F.D."/>
            <person name="Simoes-Barbosa A."/>
            <person name="Brown M.T."/>
            <person name="Hayes R.D."/>
            <person name="Mukherjee M."/>
            <person name="Okumura C.Y."/>
            <person name="Schneider R."/>
            <person name="Smith A.J."/>
            <person name="Vanacova S."/>
            <person name="Villalvazo M."/>
            <person name="Haas B.J."/>
            <person name="Pertea M."/>
            <person name="Feldblyum T.V."/>
            <person name="Utterback T.R."/>
            <person name="Shu C.L."/>
            <person name="Osoegawa K."/>
            <person name="de Jong P.J."/>
            <person name="Hrdy I."/>
            <person name="Horvathova L."/>
            <person name="Zubacova Z."/>
            <person name="Dolezal P."/>
            <person name="Malik S.B."/>
            <person name="Logsdon J.M. Jr."/>
            <person name="Henze K."/>
            <person name="Gupta A."/>
            <person name="Wang C.C."/>
            <person name="Dunne R.L."/>
            <person name="Upcroft J.A."/>
            <person name="Upcroft P."/>
            <person name="White O."/>
            <person name="Salzberg S.L."/>
            <person name="Tang P."/>
            <person name="Chiu C.-H."/>
            <person name="Lee Y.-S."/>
            <person name="Embley T.M."/>
            <person name="Coombs G.H."/>
            <person name="Mottram J.C."/>
            <person name="Tachezy J."/>
            <person name="Fraser-Liggett C.M."/>
            <person name="Johnson P.J."/>
        </authorList>
    </citation>
    <scope>NUCLEOTIDE SEQUENCE [LARGE SCALE GENOMIC DNA]</scope>
    <source>
        <strain evidence="1">G3</strain>
    </source>
</reference>
<dbReference type="AlphaFoldDB" id="A2E0E7"/>
<dbReference type="OrthoDB" id="10509004at2759"/>
<gene>
    <name evidence="1" type="ORF">TVAG_043870</name>
</gene>
<reference evidence="1" key="1">
    <citation type="submission" date="2006-10" db="EMBL/GenBank/DDBJ databases">
        <authorList>
            <person name="Amadeo P."/>
            <person name="Zhao Q."/>
            <person name="Wortman J."/>
            <person name="Fraser-Liggett C."/>
            <person name="Carlton J."/>
        </authorList>
    </citation>
    <scope>NUCLEOTIDE SEQUENCE</scope>
    <source>
        <strain evidence="1">G3</strain>
    </source>
</reference>
<keyword evidence="2" id="KW-1185">Reference proteome</keyword>
<dbReference type="KEGG" id="tva:4771812"/>
<evidence type="ECO:0000313" key="2">
    <source>
        <dbReference type="Proteomes" id="UP000001542"/>
    </source>
</evidence>
<dbReference type="VEuPathDB" id="TrichDB:TVAG_043870"/>
<sequence length="243" mass="27565">MNKPHRTSAAATFAEIELPLQDRKLSDLLPNDFIRQIGFDPESLIFNTPDVSRFKRRATDPCLVQFNRSKPSSRRNSQYDSYLIMDNTGKSLFEIAKKGEVLECYLVELSDVTVDAFAIKHLSQHATDSVFVRDGPFLRLGKILKRIKTDECDKEALQIIYHDEDGSINDYFGSLTQIVSSVAPAFAVQCNCTLKILDVEFVSYQARVLIRTKVDNVSDPMLAELLQKLITVFMCPVEIYSDL</sequence>
<dbReference type="VEuPathDB" id="TrichDB:TVAGG3_0540920"/>
<organism evidence="1 2">
    <name type="scientific">Trichomonas vaginalis (strain ATCC PRA-98 / G3)</name>
    <dbReference type="NCBI Taxonomy" id="412133"/>
    <lineage>
        <taxon>Eukaryota</taxon>
        <taxon>Metamonada</taxon>
        <taxon>Parabasalia</taxon>
        <taxon>Trichomonadida</taxon>
        <taxon>Trichomonadidae</taxon>
        <taxon>Trichomonas</taxon>
    </lineage>
</organism>
<proteinExistence type="predicted"/>
<name>A2E0E7_TRIV3</name>
<dbReference type="Proteomes" id="UP000001542">
    <property type="component" value="Unassembled WGS sequence"/>
</dbReference>
<accession>A2E0E7</accession>